<proteinExistence type="predicted"/>
<dbReference type="EMBL" id="GL378331">
    <property type="protein sequence ID" value="EFJ50405.1"/>
    <property type="molecule type" value="Genomic_DNA"/>
</dbReference>
<dbReference type="RefSeq" id="XP_002948530.1">
    <property type="nucleotide sequence ID" value="XM_002948484.1"/>
</dbReference>
<organism evidence="2">
    <name type="scientific">Volvox carteri f. nagariensis</name>
    <dbReference type="NCBI Taxonomy" id="3068"/>
    <lineage>
        <taxon>Eukaryota</taxon>
        <taxon>Viridiplantae</taxon>
        <taxon>Chlorophyta</taxon>
        <taxon>core chlorophytes</taxon>
        <taxon>Chlorophyceae</taxon>
        <taxon>CS clade</taxon>
        <taxon>Chlamydomonadales</taxon>
        <taxon>Volvocaceae</taxon>
        <taxon>Volvox</taxon>
    </lineage>
</organism>
<dbReference type="GeneID" id="9624722"/>
<gene>
    <name evidence="1" type="ORF">VOLCADRAFT_88719</name>
</gene>
<dbReference type="Proteomes" id="UP000001058">
    <property type="component" value="Unassembled WGS sequence"/>
</dbReference>
<name>D8TPS2_VOLCA</name>
<evidence type="ECO:0000313" key="1">
    <source>
        <dbReference type="EMBL" id="EFJ50405.1"/>
    </source>
</evidence>
<dbReference type="KEGG" id="vcn:VOLCADRAFT_88719"/>
<sequence length="241" mass="26151">MPRPILHTLFAKPATSITVPLLLHARPLPFKPYLNSLFPVTIPIPDFIVVIVLRRFICSAASIKTAVNCCTPLILHALRTHNRPTIIPSATAPSAAAFSIAISAKLAPPSFLISTVSGAPGAAALPPLGPAFLAASATVSEPPRAAITPSSKWPALPRHPRGHWHWRHCRCDWAFWCRCSWRRCLRPYPFIWLEATMAAAAMPSPSMANTATVPSPGSEPGTWTWGSTRTYQLFGILAEPE</sequence>
<dbReference type="AlphaFoldDB" id="D8TPS2"/>
<keyword evidence="2" id="KW-1185">Reference proteome</keyword>
<reference evidence="1 2" key="1">
    <citation type="journal article" date="2010" name="Science">
        <title>Genomic analysis of organismal complexity in the multicellular green alga Volvox carteri.</title>
        <authorList>
            <person name="Prochnik S.E."/>
            <person name="Umen J."/>
            <person name="Nedelcu A.M."/>
            <person name="Hallmann A."/>
            <person name="Miller S.M."/>
            <person name="Nishii I."/>
            <person name="Ferris P."/>
            <person name="Kuo A."/>
            <person name="Mitros T."/>
            <person name="Fritz-Laylin L.K."/>
            <person name="Hellsten U."/>
            <person name="Chapman J."/>
            <person name="Simakov O."/>
            <person name="Rensing S.A."/>
            <person name="Terry A."/>
            <person name="Pangilinan J."/>
            <person name="Kapitonov V."/>
            <person name="Jurka J."/>
            <person name="Salamov A."/>
            <person name="Shapiro H."/>
            <person name="Schmutz J."/>
            <person name="Grimwood J."/>
            <person name="Lindquist E."/>
            <person name="Lucas S."/>
            <person name="Grigoriev I.V."/>
            <person name="Schmitt R."/>
            <person name="Kirk D."/>
            <person name="Rokhsar D.S."/>
        </authorList>
    </citation>
    <scope>NUCLEOTIDE SEQUENCE [LARGE SCALE GENOMIC DNA]</scope>
    <source>
        <strain evidence="2">f. Nagariensis / Eve</strain>
    </source>
</reference>
<protein>
    <submittedName>
        <fullName evidence="1">Uncharacterized protein</fullName>
    </submittedName>
</protein>
<dbReference type="InParanoid" id="D8TPS2"/>
<evidence type="ECO:0000313" key="2">
    <source>
        <dbReference type="Proteomes" id="UP000001058"/>
    </source>
</evidence>
<accession>D8TPS2</accession>